<organism evidence="1">
    <name type="scientific">marine sediment metagenome</name>
    <dbReference type="NCBI Taxonomy" id="412755"/>
    <lineage>
        <taxon>unclassified sequences</taxon>
        <taxon>metagenomes</taxon>
        <taxon>ecological metagenomes</taxon>
    </lineage>
</organism>
<dbReference type="EMBL" id="LAZR01032717">
    <property type="protein sequence ID" value="KKL50115.1"/>
    <property type="molecule type" value="Genomic_DNA"/>
</dbReference>
<comment type="caution">
    <text evidence="1">The sequence shown here is derived from an EMBL/GenBank/DDBJ whole genome shotgun (WGS) entry which is preliminary data.</text>
</comment>
<accession>A0A0F9EYM7</accession>
<protein>
    <submittedName>
        <fullName evidence="1">Uncharacterized protein</fullName>
    </submittedName>
</protein>
<sequence length="154" mass="17269">MPRLRKALALKIVTRNDFNIMKVKNKIPSTLNGWLGEISGAYNDAFDTIPYGPLVGQKITPKELFHLGPAVCIKFRGIKNTEKNLKQATDAALSSYVATEEVVGDLFKIPQMAFAFSYMVSHYGLDIVADEMVSKVMEYLEVHLDELKNKTKKS</sequence>
<evidence type="ECO:0000313" key="1">
    <source>
        <dbReference type="EMBL" id="KKL50115.1"/>
    </source>
</evidence>
<dbReference type="AlphaFoldDB" id="A0A0F9EYM7"/>
<gene>
    <name evidence="1" type="ORF">LCGC14_2308740</name>
</gene>
<name>A0A0F9EYM7_9ZZZZ</name>
<proteinExistence type="predicted"/>
<reference evidence="1" key="1">
    <citation type="journal article" date="2015" name="Nature">
        <title>Complex archaea that bridge the gap between prokaryotes and eukaryotes.</title>
        <authorList>
            <person name="Spang A."/>
            <person name="Saw J.H."/>
            <person name="Jorgensen S.L."/>
            <person name="Zaremba-Niedzwiedzka K."/>
            <person name="Martijn J."/>
            <person name="Lind A.E."/>
            <person name="van Eijk R."/>
            <person name="Schleper C."/>
            <person name="Guy L."/>
            <person name="Ettema T.J."/>
        </authorList>
    </citation>
    <scope>NUCLEOTIDE SEQUENCE</scope>
</reference>